<comment type="caution">
    <text evidence="2">The sequence shown here is derived from an EMBL/GenBank/DDBJ whole genome shotgun (WGS) entry which is preliminary data.</text>
</comment>
<sequence>MSSFWQVHQNLGMAALKAGGGAPPPAPSSASAPPSGSPPPEGKKKTKNEKNQPTGPIQGFPGWGPG</sequence>
<gene>
    <name evidence="2" type="ORF">SeLEV6574_g08205</name>
</gene>
<dbReference type="AlphaFoldDB" id="A0A507C6D9"/>
<dbReference type="EMBL" id="QEAM01000776">
    <property type="protein sequence ID" value="TPX35192.1"/>
    <property type="molecule type" value="Genomic_DNA"/>
</dbReference>
<feature type="region of interest" description="Disordered" evidence="1">
    <location>
        <begin position="15"/>
        <end position="66"/>
    </location>
</feature>
<proteinExistence type="predicted"/>
<evidence type="ECO:0000256" key="1">
    <source>
        <dbReference type="SAM" id="MobiDB-lite"/>
    </source>
</evidence>
<name>A0A507C6D9_9FUNG</name>
<evidence type="ECO:0000313" key="3">
    <source>
        <dbReference type="Proteomes" id="UP000320475"/>
    </source>
</evidence>
<accession>A0A507C6D9</accession>
<protein>
    <submittedName>
        <fullName evidence="2">Uncharacterized protein</fullName>
    </submittedName>
</protein>
<dbReference type="Proteomes" id="UP000320475">
    <property type="component" value="Unassembled WGS sequence"/>
</dbReference>
<organism evidence="2 3">
    <name type="scientific">Synchytrium endobioticum</name>
    <dbReference type="NCBI Taxonomy" id="286115"/>
    <lineage>
        <taxon>Eukaryota</taxon>
        <taxon>Fungi</taxon>
        <taxon>Fungi incertae sedis</taxon>
        <taxon>Chytridiomycota</taxon>
        <taxon>Chytridiomycota incertae sedis</taxon>
        <taxon>Chytridiomycetes</taxon>
        <taxon>Synchytriales</taxon>
        <taxon>Synchytriaceae</taxon>
        <taxon>Synchytrium</taxon>
    </lineage>
</organism>
<reference evidence="2 3" key="1">
    <citation type="journal article" date="2019" name="Sci. Rep.">
        <title>Comparative genomics of chytrid fungi reveal insights into the obligate biotrophic and pathogenic lifestyle of Synchytrium endobioticum.</title>
        <authorList>
            <person name="van de Vossenberg B.T.L.H."/>
            <person name="Warris S."/>
            <person name="Nguyen H.D.T."/>
            <person name="van Gent-Pelzer M.P.E."/>
            <person name="Joly D.L."/>
            <person name="van de Geest H.C."/>
            <person name="Bonants P.J.M."/>
            <person name="Smith D.S."/>
            <person name="Levesque C.A."/>
            <person name="van der Lee T.A.J."/>
        </authorList>
    </citation>
    <scope>NUCLEOTIDE SEQUENCE [LARGE SCALE GENOMIC DNA]</scope>
    <source>
        <strain evidence="2 3">LEV6574</strain>
    </source>
</reference>
<evidence type="ECO:0000313" key="2">
    <source>
        <dbReference type="EMBL" id="TPX35192.1"/>
    </source>
</evidence>